<dbReference type="InterPro" id="IPR021245">
    <property type="entry name" value="DUF2790"/>
</dbReference>
<dbReference type="OrthoDB" id="7027858at2"/>
<feature type="chain" id="PRO_5010227022" description="DUF2790 domain-containing protein" evidence="1">
    <location>
        <begin position="25"/>
        <end position="87"/>
    </location>
</feature>
<keyword evidence="3" id="KW-1185">Reference proteome</keyword>
<dbReference type="Gene3D" id="2.30.140.50">
    <property type="entry name" value="Protein of unknown function DUF2790"/>
    <property type="match status" value="1"/>
</dbReference>
<gene>
    <name evidence="2" type="ORF">SAMN05216605_10115</name>
</gene>
<feature type="signal peptide" evidence="1">
    <location>
        <begin position="1"/>
        <end position="24"/>
    </location>
</feature>
<reference evidence="3" key="1">
    <citation type="submission" date="2016-10" db="EMBL/GenBank/DDBJ databases">
        <authorList>
            <person name="Varghese N."/>
            <person name="Submissions S."/>
        </authorList>
    </citation>
    <scope>NUCLEOTIDE SEQUENCE [LARGE SCALE GENOMIC DNA]</scope>
    <source>
        <strain evidence="3">ATCC 700689</strain>
    </source>
</reference>
<evidence type="ECO:0008006" key="4">
    <source>
        <dbReference type="Google" id="ProtNLM"/>
    </source>
</evidence>
<organism evidence="2 3">
    <name type="scientific">Pseudomonas abietaniphila</name>
    <dbReference type="NCBI Taxonomy" id="89065"/>
    <lineage>
        <taxon>Bacteria</taxon>
        <taxon>Pseudomonadati</taxon>
        <taxon>Pseudomonadota</taxon>
        <taxon>Gammaproteobacteria</taxon>
        <taxon>Pseudomonadales</taxon>
        <taxon>Pseudomonadaceae</taxon>
        <taxon>Pseudomonas</taxon>
    </lineage>
</organism>
<accession>A0A1G7R320</accession>
<dbReference type="AlphaFoldDB" id="A0A1G7R320"/>
<evidence type="ECO:0000313" key="3">
    <source>
        <dbReference type="Proteomes" id="UP000182894"/>
    </source>
</evidence>
<keyword evidence="1" id="KW-0732">Signal</keyword>
<protein>
    <recommendedName>
        <fullName evidence="4">DUF2790 domain-containing protein</fullName>
    </recommendedName>
</protein>
<dbReference type="Proteomes" id="UP000182894">
    <property type="component" value="Unassembled WGS sequence"/>
</dbReference>
<evidence type="ECO:0000313" key="2">
    <source>
        <dbReference type="EMBL" id="SDG05127.1"/>
    </source>
</evidence>
<evidence type="ECO:0000256" key="1">
    <source>
        <dbReference type="SAM" id="SignalP"/>
    </source>
</evidence>
<sequence>MNMKNIGIATLFAALSLGAFSAQAQDSVPAHSYMYGEHLDIARALSTEVDATPTCGLVNTHLNYVDSHGQKQTLNYRTVAQDCAGDN</sequence>
<dbReference type="Pfam" id="PF10976">
    <property type="entry name" value="DUF2790"/>
    <property type="match status" value="1"/>
</dbReference>
<dbReference type="RefSeq" id="WP_074749375.1">
    <property type="nucleotide sequence ID" value="NZ_FNCO01000001.1"/>
</dbReference>
<name>A0A1G7R320_9PSED</name>
<proteinExistence type="predicted"/>
<dbReference type="EMBL" id="FNCO01000001">
    <property type="protein sequence ID" value="SDG05127.1"/>
    <property type="molecule type" value="Genomic_DNA"/>
</dbReference>